<dbReference type="VEuPathDB" id="FungiDB:FFUJ_09149"/>
<dbReference type="EMBL" id="HF679029">
    <property type="protein sequence ID" value="CCT70833.1"/>
    <property type="molecule type" value="Genomic_DNA"/>
</dbReference>
<keyword evidence="3" id="KW-1185">Reference proteome</keyword>
<name>S0EEJ9_GIBF5</name>
<dbReference type="RefSeq" id="XP_023432912.1">
    <property type="nucleotide sequence ID" value="XM_023580071.1"/>
</dbReference>
<evidence type="ECO:0000256" key="1">
    <source>
        <dbReference type="SAM" id="MobiDB-lite"/>
    </source>
</evidence>
<proteinExistence type="predicted"/>
<dbReference type="HOGENOM" id="CLU_606970_0_0_1"/>
<organism evidence="2 3">
    <name type="scientific">Gibberella fujikuroi (strain CBS 195.34 / IMI 58289 / NRRL A-6831)</name>
    <name type="common">Bakanae and foot rot disease fungus</name>
    <name type="synonym">Fusarium fujikuroi</name>
    <dbReference type="NCBI Taxonomy" id="1279085"/>
    <lineage>
        <taxon>Eukaryota</taxon>
        <taxon>Fungi</taxon>
        <taxon>Dikarya</taxon>
        <taxon>Ascomycota</taxon>
        <taxon>Pezizomycotina</taxon>
        <taxon>Sordariomycetes</taxon>
        <taxon>Hypocreomycetidae</taxon>
        <taxon>Hypocreales</taxon>
        <taxon>Nectriaceae</taxon>
        <taxon>Fusarium</taxon>
        <taxon>Fusarium fujikuroi species complex</taxon>
    </lineage>
</organism>
<dbReference type="Proteomes" id="UP000016800">
    <property type="component" value="Chromosome VII"/>
</dbReference>
<dbReference type="AlphaFoldDB" id="S0EEJ9"/>
<evidence type="ECO:0000313" key="3">
    <source>
        <dbReference type="Proteomes" id="UP000016800"/>
    </source>
</evidence>
<sequence>MEPQKNTLRHITIFTVLAGTPVPISGPAYLGRYIKASSIQHWGIYVENEQDVQTRQGLCVELGRSSDGGIIVLHRTRQRREETEPQAGIKYEKTGKFTSWDNDSIVQCGRFSTTVERSWIVQVLLTVIEATTLCTHELYENYSVFNRNCQTFINLLVQRIMAGESAWTPRRTTSHALTSGPSSTKVVNLWESDGAKSKASKPSNTYQAPDWTTSPIPGQPHIQKTSWPVVTGPMGRELAMSGLSNKDPVSLEEQRKYEHELCRTWKTGSIPRVEPTATTGTFEVPIGMRQKVDARTKSMEVTYDSMASTSRRAYALGTNLDGYRNNKHISPSRFEEKQQRTRDTTSAALRERRTLLTAQIRDSKTQTPKVTREDLTDPVAMSSQVTNLVETLKIPRSPFILKLLLDQLPTDKGDPAWKEVRQKLRLALEEEIPKCKEDEKGALQNALQVLS</sequence>
<reference evidence="3" key="1">
    <citation type="journal article" date="2013" name="PLoS Pathog.">
        <title>Deciphering the cryptic genome: genome-wide analyses of the rice pathogen Fusarium fujikuroi reveal complex regulation of secondary metabolism and novel metabolites.</title>
        <authorList>
            <person name="Wiemann P."/>
            <person name="Sieber C.M."/>
            <person name="von Bargen K.W."/>
            <person name="Studt L."/>
            <person name="Niehaus E.M."/>
            <person name="Espino J.J."/>
            <person name="Huss K."/>
            <person name="Michielse C.B."/>
            <person name="Albermann S."/>
            <person name="Wagner D."/>
            <person name="Bergner S.V."/>
            <person name="Connolly L.R."/>
            <person name="Fischer A."/>
            <person name="Reuter G."/>
            <person name="Kleigrewe K."/>
            <person name="Bald T."/>
            <person name="Wingfield B.D."/>
            <person name="Ophir R."/>
            <person name="Freeman S."/>
            <person name="Hippler M."/>
            <person name="Smith K.M."/>
            <person name="Brown D.W."/>
            <person name="Proctor R.H."/>
            <person name="Munsterkotter M."/>
            <person name="Freitag M."/>
            <person name="Humpf H.U."/>
            <person name="Guldener U."/>
            <person name="Tudzynski B."/>
        </authorList>
    </citation>
    <scope>NUCLEOTIDE SEQUENCE [LARGE SCALE GENOMIC DNA]</scope>
    <source>
        <strain evidence="3">CBS 195.34 / IMI 58289 / NRRL A-6831</strain>
    </source>
</reference>
<accession>S0EEJ9</accession>
<evidence type="ECO:0000313" key="2">
    <source>
        <dbReference type="EMBL" id="CCT70833.1"/>
    </source>
</evidence>
<dbReference type="GeneID" id="35402623"/>
<feature type="region of interest" description="Disordered" evidence="1">
    <location>
        <begin position="193"/>
        <end position="225"/>
    </location>
</feature>
<protein>
    <submittedName>
        <fullName evidence="2">Uncharacterized protein</fullName>
    </submittedName>
</protein>
<feature type="compositionally biased region" description="Polar residues" evidence="1">
    <location>
        <begin position="200"/>
        <end position="225"/>
    </location>
</feature>
<gene>
    <name evidence="2" type="ORF">FFUJ_09149</name>
</gene>